<evidence type="ECO:0000313" key="8">
    <source>
        <dbReference type="EMBL" id="KAK2079694.1"/>
    </source>
</evidence>
<feature type="transmembrane region" description="Helical" evidence="7">
    <location>
        <begin position="435"/>
        <end position="456"/>
    </location>
</feature>
<feature type="transmembrane region" description="Helical" evidence="7">
    <location>
        <begin position="410"/>
        <end position="429"/>
    </location>
</feature>
<feature type="compositionally biased region" description="Low complexity" evidence="6">
    <location>
        <begin position="546"/>
        <end position="558"/>
    </location>
</feature>
<feature type="transmembrane region" description="Helical" evidence="7">
    <location>
        <begin position="321"/>
        <end position="345"/>
    </location>
</feature>
<gene>
    <name evidence="8" type="ORF">QBZ16_002089</name>
</gene>
<feature type="transmembrane region" description="Helical" evidence="7">
    <location>
        <begin position="289"/>
        <end position="309"/>
    </location>
</feature>
<dbReference type="Pfam" id="PF05602">
    <property type="entry name" value="CLPTM1"/>
    <property type="match status" value="1"/>
</dbReference>
<accession>A0AAD9MI69</accession>
<dbReference type="GO" id="GO:0016020">
    <property type="term" value="C:membrane"/>
    <property type="evidence" value="ECO:0007669"/>
    <property type="project" value="UniProtKB-SubCell"/>
</dbReference>
<protein>
    <submittedName>
        <fullName evidence="8">Uncharacterized protein</fullName>
    </submittedName>
</protein>
<dbReference type="AlphaFoldDB" id="A0AAD9MI69"/>
<dbReference type="PANTHER" id="PTHR21347:SF0">
    <property type="entry name" value="LIPID SCRAMBLASE CLPTM1L"/>
    <property type="match status" value="1"/>
</dbReference>
<reference evidence="8" key="1">
    <citation type="submission" date="2021-01" db="EMBL/GenBank/DDBJ databases">
        <authorList>
            <person name="Eckstrom K.M.E."/>
        </authorList>
    </citation>
    <scope>NUCLEOTIDE SEQUENCE</scope>
    <source>
        <strain evidence="8">UVCC 0001</strain>
    </source>
</reference>
<feature type="region of interest" description="Disordered" evidence="6">
    <location>
        <begin position="1"/>
        <end position="40"/>
    </location>
</feature>
<dbReference type="EMBL" id="JASFZW010000002">
    <property type="protein sequence ID" value="KAK2079694.1"/>
    <property type="molecule type" value="Genomic_DNA"/>
</dbReference>
<organism evidence="8 9">
    <name type="scientific">Prototheca wickerhamii</name>
    <dbReference type="NCBI Taxonomy" id="3111"/>
    <lineage>
        <taxon>Eukaryota</taxon>
        <taxon>Viridiplantae</taxon>
        <taxon>Chlorophyta</taxon>
        <taxon>core chlorophytes</taxon>
        <taxon>Trebouxiophyceae</taxon>
        <taxon>Chlorellales</taxon>
        <taxon>Chlorellaceae</taxon>
        <taxon>Prototheca</taxon>
    </lineage>
</organism>
<name>A0AAD9MI69_PROWI</name>
<keyword evidence="5 7" id="KW-0472">Membrane</keyword>
<evidence type="ECO:0000256" key="3">
    <source>
        <dbReference type="ARBA" id="ARBA00022692"/>
    </source>
</evidence>
<keyword evidence="3 7" id="KW-0812">Transmembrane</keyword>
<evidence type="ECO:0000256" key="7">
    <source>
        <dbReference type="SAM" id="Phobius"/>
    </source>
</evidence>
<evidence type="ECO:0000313" key="9">
    <source>
        <dbReference type="Proteomes" id="UP001255856"/>
    </source>
</evidence>
<evidence type="ECO:0000256" key="2">
    <source>
        <dbReference type="ARBA" id="ARBA00009310"/>
    </source>
</evidence>
<keyword evidence="4 7" id="KW-1133">Transmembrane helix</keyword>
<feature type="compositionally biased region" description="Pro residues" evidence="6">
    <location>
        <begin position="16"/>
        <end position="31"/>
    </location>
</feature>
<dbReference type="GO" id="GO:0012505">
    <property type="term" value="C:endomembrane system"/>
    <property type="evidence" value="ECO:0007669"/>
    <property type="project" value="TreeGrafter"/>
</dbReference>
<comment type="subcellular location">
    <subcellularLocation>
        <location evidence="1">Membrane</location>
        <topology evidence="1">Multi-pass membrane protein</topology>
    </subcellularLocation>
</comment>
<feature type="region of interest" description="Disordered" evidence="6">
    <location>
        <begin position="536"/>
        <end position="571"/>
    </location>
</feature>
<dbReference type="InterPro" id="IPR008429">
    <property type="entry name" value="CLPTM1"/>
</dbReference>
<comment type="caution">
    <text evidence="8">The sequence shown here is derived from an EMBL/GenBank/DDBJ whole genome shotgun (WGS) entry which is preliminary data.</text>
</comment>
<sequence>MKATRIYESAQERASPPLPRSPPPDGVPAPAPITGTALPRLPRGAPADLHMFLAEDSDWLAVAHAQSPIWVVQEFALGSGAAQEKTVRYRPSPDVQNNGSLWVHTVFTPPGASPDPADGFFDPALTFAKSQPLVLYLPKPKLDKGINLLTGKNSTGDQANPEDVAAASNETVVVSFLRPNVTLAVVDDFSQYNARQIPPQYKGHFDFDELTMTYAPFAWYNNFWLLRDYLASRFYLYGDREGGLSRLLSEMNFDAHRMEQSFDMQKSWGSMGEGETDEIKRIFLEGNPILLGLTMVVSMLHSVFDMLAFKNDIGFWKNNKSMVGLSARSIMINAACQVIIFLYLLDNETSYVILFSSGVGAAIEIWKITKAMDVSIRREPGKLLPTISIKDRMSYTRSKTDQYDAEAMRYLSYALYPLVIGYAGYALMYQTHKSWYSWILNSLVGAVYTFGFILMCPQLYLNYKLKSVAHLPWRQMSYKFLNTIIDDLFAFVIKMPLLHRLSVFRDDVIFLIYLYQRWIYRVDKSRANEFGYVEEAQAEPEELEGSGEAADGGEPAGPSEEEIAEEPKKDK</sequence>
<feature type="compositionally biased region" description="Acidic residues" evidence="6">
    <location>
        <begin position="536"/>
        <end position="545"/>
    </location>
</feature>
<keyword evidence="9" id="KW-1185">Reference proteome</keyword>
<dbReference type="Proteomes" id="UP001255856">
    <property type="component" value="Unassembled WGS sequence"/>
</dbReference>
<dbReference type="PANTHER" id="PTHR21347">
    <property type="entry name" value="CLEFT LIP AND PALATE ASSOCIATED TRANSMEMBRANE PROTEIN-RELATED"/>
    <property type="match status" value="1"/>
</dbReference>
<evidence type="ECO:0000256" key="4">
    <source>
        <dbReference type="ARBA" id="ARBA00022989"/>
    </source>
</evidence>
<evidence type="ECO:0000256" key="5">
    <source>
        <dbReference type="ARBA" id="ARBA00023136"/>
    </source>
</evidence>
<evidence type="ECO:0000256" key="6">
    <source>
        <dbReference type="SAM" id="MobiDB-lite"/>
    </source>
</evidence>
<evidence type="ECO:0000256" key="1">
    <source>
        <dbReference type="ARBA" id="ARBA00004141"/>
    </source>
</evidence>
<proteinExistence type="inferred from homology"/>
<comment type="similarity">
    <text evidence="2">Belongs to the CLPTM1 family.</text>
</comment>